<feature type="domain" description="Glutamate/phenylalanine/leucine/valine/L-tryptophan dehydrogenase dimerisation" evidence="4">
    <location>
        <begin position="18"/>
        <end position="119"/>
    </location>
</feature>
<dbReference type="PANTHER" id="PTHR42722:SF1">
    <property type="entry name" value="VALINE DEHYDROGENASE"/>
    <property type="match status" value="1"/>
</dbReference>
<accession>A0A382G669</accession>
<evidence type="ECO:0000256" key="2">
    <source>
        <dbReference type="ARBA" id="ARBA00023002"/>
    </source>
</evidence>
<evidence type="ECO:0000256" key="1">
    <source>
        <dbReference type="ARBA" id="ARBA00006382"/>
    </source>
</evidence>
<reference evidence="5" key="1">
    <citation type="submission" date="2018-05" db="EMBL/GenBank/DDBJ databases">
        <authorList>
            <person name="Lanie J.A."/>
            <person name="Ng W.-L."/>
            <person name="Kazmierczak K.M."/>
            <person name="Andrzejewski T.M."/>
            <person name="Davidsen T.M."/>
            <person name="Wayne K.J."/>
            <person name="Tettelin H."/>
            <person name="Glass J.I."/>
            <person name="Rusch D."/>
            <person name="Podicherti R."/>
            <person name="Tsui H.-C.T."/>
            <person name="Winkler M.E."/>
        </authorList>
    </citation>
    <scope>NUCLEOTIDE SEQUENCE</scope>
</reference>
<dbReference type="Gene3D" id="3.40.50.10860">
    <property type="entry name" value="Leucine Dehydrogenase, chain A, domain 1"/>
    <property type="match status" value="1"/>
</dbReference>
<organism evidence="5">
    <name type="scientific">marine metagenome</name>
    <dbReference type="NCBI Taxonomy" id="408172"/>
    <lineage>
        <taxon>unclassified sequences</taxon>
        <taxon>metagenomes</taxon>
        <taxon>ecological metagenomes</taxon>
    </lineage>
</organism>
<keyword evidence="3" id="KW-0520">NAD</keyword>
<feature type="non-terminal residue" evidence="5">
    <location>
        <position position="120"/>
    </location>
</feature>
<dbReference type="InterPro" id="IPR006097">
    <property type="entry name" value="Glu/Leu/Phe/Val/Trp_DH_dimer"/>
</dbReference>
<comment type="similarity">
    <text evidence="1">Belongs to the Glu/Leu/Phe/Val dehydrogenases family.</text>
</comment>
<gene>
    <name evidence="5" type="ORF">METZ01_LOCUS222525</name>
</gene>
<keyword evidence="2" id="KW-0560">Oxidoreductase</keyword>
<name>A0A382G669_9ZZZZ</name>
<evidence type="ECO:0000259" key="4">
    <source>
        <dbReference type="Pfam" id="PF02812"/>
    </source>
</evidence>
<dbReference type="GO" id="GO:0006520">
    <property type="term" value="P:amino acid metabolic process"/>
    <property type="evidence" value="ECO:0007669"/>
    <property type="project" value="InterPro"/>
</dbReference>
<dbReference type="EMBL" id="UINC01053309">
    <property type="protein sequence ID" value="SVB69671.1"/>
    <property type="molecule type" value="Genomic_DNA"/>
</dbReference>
<dbReference type="PANTHER" id="PTHR42722">
    <property type="entry name" value="LEUCINE DEHYDROGENASE"/>
    <property type="match status" value="1"/>
</dbReference>
<dbReference type="InterPro" id="IPR046346">
    <property type="entry name" value="Aminoacid_DH-like_N_sf"/>
</dbReference>
<evidence type="ECO:0000256" key="3">
    <source>
        <dbReference type="ARBA" id="ARBA00023027"/>
    </source>
</evidence>
<sequence>MSLKVKDISISEYERVIHATNETTNLNCIIAIHNTKLGPALGGVRSWVYNNFEEHLNDALRLSKAMSLKNSVCGINFGGGKAVINLKGIKKTSDLYESYGELVDQLNNTYITAGDVGTSM</sequence>
<protein>
    <recommendedName>
        <fullName evidence="4">Glutamate/phenylalanine/leucine/valine/L-tryptophan dehydrogenase dimerisation domain-containing protein</fullName>
    </recommendedName>
</protein>
<dbReference type="SUPFAM" id="SSF53223">
    <property type="entry name" value="Aminoacid dehydrogenase-like, N-terminal domain"/>
    <property type="match status" value="1"/>
</dbReference>
<dbReference type="AlphaFoldDB" id="A0A382G669"/>
<dbReference type="InterPro" id="IPR016211">
    <property type="entry name" value="Glu/Phe/Leu/Val/Trp_DH_bac/arc"/>
</dbReference>
<dbReference type="Pfam" id="PF02812">
    <property type="entry name" value="ELFV_dehydrog_N"/>
    <property type="match status" value="1"/>
</dbReference>
<dbReference type="GO" id="GO:0016639">
    <property type="term" value="F:oxidoreductase activity, acting on the CH-NH2 group of donors, NAD or NADP as acceptor"/>
    <property type="evidence" value="ECO:0007669"/>
    <property type="project" value="InterPro"/>
</dbReference>
<proteinExistence type="inferred from homology"/>
<evidence type="ECO:0000313" key="5">
    <source>
        <dbReference type="EMBL" id="SVB69671.1"/>
    </source>
</evidence>